<evidence type="ECO:0000256" key="1">
    <source>
        <dbReference type="SAM" id="MobiDB-lite"/>
    </source>
</evidence>
<sequence length="101" mass="11112">MPRGESDSFPRSHSLPFRPSVAAPARSTRLTDRHRCQHPDDLIGRRTRSIASSNRLSVCSPSGRLSPLPGLARLGSARPGLKGRLACYSYRLTRLGKQPPH</sequence>
<organism evidence="2 3">
    <name type="scientific">Protopolystoma xenopodis</name>
    <dbReference type="NCBI Taxonomy" id="117903"/>
    <lineage>
        <taxon>Eukaryota</taxon>
        <taxon>Metazoa</taxon>
        <taxon>Spiralia</taxon>
        <taxon>Lophotrochozoa</taxon>
        <taxon>Platyhelminthes</taxon>
        <taxon>Monogenea</taxon>
        <taxon>Polyopisthocotylea</taxon>
        <taxon>Polystomatidea</taxon>
        <taxon>Polystomatidae</taxon>
        <taxon>Protopolystoma</taxon>
    </lineage>
</organism>
<keyword evidence="3" id="KW-1185">Reference proteome</keyword>
<name>A0A3S5FH55_9PLAT</name>
<feature type="region of interest" description="Disordered" evidence="1">
    <location>
        <begin position="1"/>
        <end position="35"/>
    </location>
</feature>
<comment type="caution">
    <text evidence="2">The sequence shown here is derived from an EMBL/GenBank/DDBJ whole genome shotgun (WGS) entry which is preliminary data.</text>
</comment>
<gene>
    <name evidence="2" type="ORF">PXEA_LOCUS35803</name>
</gene>
<dbReference type="EMBL" id="CAAALY010274038">
    <property type="protein sequence ID" value="VEL42363.1"/>
    <property type="molecule type" value="Genomic_DNA"/>
</dbReference>
<dbReference type="Proteomes" id="UP000784294">
    <property type="component" value="Unassembled WGS sequence"/>
</dbReference>
<reference evidence="2" key="1">
    <citation type="submission" date="2018-11" db="EMBL/GenBank/DDBJ databases">
        <authorList>
            <consortium name="Pathogen Informatics"/>
        </authorList>
    </citation>
    <scope>NUCLEOTIDE SEQUENCE</scope>
</reference>
<feature type="compositionally biased region" description="Basic and acidic residues" evidence="1">
    <location>
        <begin position="1"/>
        <end position="10"/>
    </location>
</feature>
<protein>
    <submittedName>
        <fullName evidence="2">Uncharacterized protein</fullName>
    </submittedName>
</protein>
<evidence type="ECO:0000313" key="2">
    <source>
        <dbReference type="EMBL" id="VEL42363.1"/>
    </source>
</evidence>
<proteinExistence type="predicted"/>
<accession>A0A3S5FH55</accession>
<dbReference type="AlphaFoldDB" id="A0A3S5FH55"/>
<evidence type="ECO:0000313" key="3">
    <source>
        <dbReference type="Proteomes" id="UP000784294"/>
    </source>
</evidence>